<dbReference type="Pfam" id="PF01121">
    <property type="entry name" value="CoaE"/>
    <property type="match status" value="1"/>
</dbReference>
<feature type="binding site" evidence="5">
    <location>
        <begin position="13"/>
        <end position="18"/>
    </location>
    <ligand>
        <name>ATP</name>
        <dbReference type="ChEBI" id="CHEBI:30616"/>
    </ligand>
</feature>
<keyword evidence="5 7" id="KW-0418">Kinase</keyword>
<dbReference type="OrthoDB" id="9812943at2"/>
<evidence type="ECO:0000256" key="5">
    <source>
        <dbReference type="HAMAP-Rule" id="MF_00376"/>
    </source>
</evidence>
<evidence type="ECO:0000313" key="8">
    <source>
        <dbReference type="Proteomes" id="UP000245370"/>
    </source>
</evidence>
<evidence type="ECO:0000256" key="2">
    <source>
        <dbReference type="ARBA" id="ARBA00022741"/>
    </source>
</evidence>
<dbReference type="EMBL" id="QFRJ01000016">
    <property type="protein sequence ID" value="PWH81560.1"/>
    <property type="molecule type" value="Genomic_DNA"/>
</dbReference>
<accession>A0A2U2X1B9</accession>
<dbReference type="UniPathway" id="UPA00241">
    <property type="reaction ID" value="UER00356"/>
</dbReference>
<dbReference type="Gene3D" id="3.40.50.300">
    <property type="entry name" value="P-loop containing nucleotide triphosphate hydrolases"/>
    <property type="match status" value="1"/>
</dbReference>
<evidence type="ECO:0000256" key="1">
    <source>
        <dbReference type="ARBA" id="ARBA00009018"/>
    </source>
</evidence>
<organism evidence="7 8">
    <name type="scientific">Brumimicrobium oceani</name>
    <dbReference type="NCBI Taxonomy" id="2100725"/>
    <lineage>
        <taxon>Bacteria</taxon>
        <taxon>Pseudomonadati</taxon>
        <taxon>Bacteroidota</taxon>
        <taxon>Flavobacteriia</taxon>
        <taxon>Flavobacteriales</taxon>
        <taxon>Crocinitomicaceae</taxon>
        <taxon>Brumimicrobium</taxon>
    </lineage>
</organism>
<dbReference type="NCBIfam" id="TIGR00152">
    <property type="entry name" value="dephospho-CoA kinase"/>
    <property type="match status" value="1"/>
</dbReference>
<dbReference type="CDD" id="cd02022">
    <property type="entry name" value="DPCK"/>
    <property type="match status" value="1"/>
</dbReference>
<comment type="pathway">
    <text evidence="5">Cofactor biosynthesis; coenzyme A biosynthesis; CoA from (R)-pantothenate: step 5/5.</text>
</comment>
<gene>
    <name evidence="5" type="primary">coaE</name>
    <name evidence="7" type="ORF">DIT68_14625</name>
</gene>
<keyword evidence="2 5" id="KW-0547">Nucleotide-binding</keyword>
<keyword evidence="8" id="KW-1185">Reference proteome</keyword>
<keyword evidence="5" id="KW-0963">Cytoplasm</keyword>
<sequence>MAITKIGLTGGIGSGKSIVCELIKALGYPVFNSDHEAKLLMTENASVRANIKDVFGEEAYSNNQLNREFLASKIFYDESLKAALNQIVHPAVRSTFEEWASLQNKKLVFNEAAILFETGAYKSFDFTVLVTAPKDIRIARVTHRDNSTEEEVQQRMKNQWDDDVKKELATFIINNDNKTLVMPQVLKVLSHLEQLI</sequence>
<name>A0A2U2X1B9_9FLAO</name>
<protein>
    <recommendedName>
        <fullName evidence="5 6">Dephospho-CoA kinase</fullName>
        <ecNumber evidence="5 6">2.7.1.24</ecNumber>
    </recommendedName>
    <alternativeName>
        <fullName evidence="5">Dephosphocoenzyme A kinase</fullName>
    </alternativeName>
</protein>
<keyword evidence="4 5" id="KW-0173">Coenzyme A biosynthesis</keyword>
<dbReference type="AlphaFoldDB" id="A0A2U2X1B9"/>
<keyword evidence="3 5" id="KW-0067">ATP-binding</keyword>
<dbReference type="GO" id="GO:0004140">
    <property type="term" value="F:dephospho-CoA kinase activity"/>
    <property type="evidence" value="ECO:0007669"/>
    <property type="project" value="UniProtKB-UniRule"/>
</dbReference>
<reference evidence="7 8" key="2">
    <citation type="submission" date="2018-05" db="EMBL/GenBank/DDBJ databases">
        <authorList>
            <person name="Lanie J.A."/>
            <person name="Ng W.-L."/>
            <person name="Kazmierczak K.M."/>
            <person name="Andrzejewski T.M."/>
            <person name="Davidsen T.M."/>
            <person name="Wayne K.J."/>
            <person name="Tettelin H."/>
            <person name="Glass J.I."/>
            <person name="Rusch D."/>
            <person name="Podicherti R."/>
            <person name="Tsui H.-C.T."/>
            <person name="Winkler M.E."/>
        </authorList>
    </citation>
    <scope>NUCLEOTIDE SEQUENCE [LARGE SCALE GENOMIC DNA]</scope>
    <source>
        <strain evidence="7 8">C305</strain>
    </source>
</reference>
<evidence type="ECO:0000256" key="3">
    <source>
        <dbReference type="ARBA" id="ARBA00022840"/>
    </source>
</evidence>
<reference evidence="7 8" key="1">
    <citation type="submission" date="2018-05" db="EMBL/GenBank/DDBJ databases">
        <title>Brumimicrobium oceani sp. nov., isolated from coastal sediment.</title>
        <authorList>
            <person name="Kou Y."/>
        </authorList>
    </citation>
    <scope>NUCLEOTIDE SEQUENCE [LARGE SCALE GENOMIC DNA]</scope>
    <source>
        <strain evidence="7 8">C305</strain>
    </source>
</reference>
<dbReference type="RefSeq" id="WP_109360568.1">
    <property type="nucleotide sequence ID" value="NZ_QFRJ01000016.1"/>
</dbReference>
<evidence type="ECO:0000256" key="6">
    <source>
        <dbReference type="NCBIfam" id="TIGR00152"/>
    </source>
</evidence>
<dbReference type="InterPro" id="IPR001977">
    <property type="entry name" value="Depp_CoAkinase"/>
</dbReference>
<keyword evidence="5" id="KW-0808">Transferase</keyword>
<dbReference type="PANTHER" id="PTHR10695">
    <property type="entry name" value="DEPHOSPHO-COA KINASE-RELATED"/>
    <property type="match status" value="1"/>
</dbReference>
<comment type="caution">
    <text evidence="7">The sequence shown here is derived from an EMBL/GenBank/DDBJ whole genome shotgun (WGS) entry which is preliminary data.</text>
</comment>
<dbReference type="GO" id="GO:0005524">
    <property type="term" value="F:ATP binding"/>
    <property type="evidence" value="ECO:0007669"/>
    <property type="project" value="UniProtKB-UniRule"/>
</dbReference>
<dbReference type="HAMAP" id="MF_00376">
    <property type="entry name" value="Dephospho_CoA_kinase"/>
    <property type="match status" value="1"/>
</dbReference>
<dbReference type="GO" id="GO:0005737">
    <property type="term" value="C:cytoplasm"/>
    <property type="evidence" value="ECO:0007669"/>
    <property type="project" value="UniProtKB-SubCell"/>
</dbReference>
<dbReference type="Proteomes" id="UP000245370">
    <property type="component" value="Unassembled WGS sequence"/>
</dbReference>
<dbReference type="SUPFAM" id="SSF52540">
    <property type="entry name" value="P-loop containing nucleoside triphosphate hydrolases"/>
    <property type="match status" value="1"/>
</dbReference>
<dbReference type="PANTHER" id="PTHR10695:SF46">
    <property type="entry name" value="BIFUNCTIONAL COENZYME A SYNTHASE-RELATED"/>
    <property type="match status" value="1"/>
</dbReference>
<proteinExistence type="inferred from homology"/>
<dbReference type="PROSITE" id="PS51219">
    <property type="entry name" value="DPCK"/>
    <property type="match status" value="1"/>
</dbReference>
<dbReference type="InterPro" id="IPR027417">
    <property type="entry name" value="P-loop_NTPase"/>
</dbReference>
<comment type="catalytic activity">
    <reaction evidence="5">
        <text>3'-dephospho-CoA + ATP = ADP + CoA + H(+)</text>
        <dbReference type="Rhea" id="RHEA:18245"/>
        <dbReference type="ChEBI" id="CHEBI:15378"/>
        <dbReference type="ChEBI" id="CHEBI:30616"/>
        <dbReference type="ChEBI" id="CHEBI:57287"/>
        <dbReference type="ChEBI" id="CHEBI:57328"/>
        <dbReference type="ChEBI" id="CHEBI:456216"/>
        <dbReference type="EC" id="2.7.1.24"/>
    </reaction>
</comment>
<dbReference type="EC" id="2.7.1.24" evidence="5 6"/>
<evidence type="ECO:0000256" key="4">
    <source>
        <dbReference type="ARBA" id="ARBA00022993"/>
    </source>
</evidence>
<evidence type="ECO:0000313" key="7">
    <source>
        <dbReference type="EMBL" id="PWH81560.1"/>
    </source>
</evidence>
<comment type="function">
    <text evidence="5">Catalyzes the phosphorylation of the 3'-hydroxyl group of dephosphocoenzyme A to form coenzyme A.</text>
</comment>
<comment type="subcellular location">
    <subcellularLocation>
        <location evidence="5">Cytoplasm</location>
    </subcellularLocation>
</comment>
<dbReference type="GO" id="GO:0015937">
    <property type="term" value="P:coenzyme A biosynthetic process"/>
    <property type="evidence" value="ECO:0007669"/>
    <property type="project" value="UniProtKB-UniRule"/>
</dbReference>
<comment type="similarity">
    <text evidence="1 5">Belongs to the CoaE family.</text>
</comment>